<feature type="compositionally biased region" description="Gly residues" evidence="1">
    <location>
        <begin position="17"/>
        <end position="26"/>
    </location>
</feature>
<evidence type="ECO:0000313" key="2">
    <source>
        <dbReference type="EMBL" id="MBC6446035.1"/>
    </source>
</evidence>
<evidence type="ECO:0000256" key="1">
    <source>
        <dbReference type="SAM" id="MobiDB-lite"/>
    </source>
</evidence>
<accession>A0ABR7L029</accession>
<proteinExistence type="predicted"/>
<name>A0ABR7L029_9PSEU</name>
<dbReference type="EMBL" id="JABVED010000001">
    <property type="protein sequence ID" value="MBC6446035.1"/>
    <property type="molecule type" value="Genomic_DNA"/>
</dbReference>
<reference evidence="2 3" key="1">
    <citation type="submission" date="2020-06" db="EMBL/GenBank/DDBJ databases">
        <title>Actinokineospora xiongansis sp. nov., isolated from soil of Baiyangdian.</title>
        <authorList>
            <person name="Zhang X."/>
        </authorList>
    </citation>
    <scope>NUCLEOTIDE SEQUENCE [LARGE SCALE GENOMIC DNA]</scope>
    <source>
        <strain evidence="2 3">HBU206404</strain>
    </source>
</reference>
<evidence type="ECO:0000313" key="3">
    <source>
        <dbReference type="Proteomes" id="UP000734823"/>
    </source>
</evidence>
<feature type="region of interest" description="Disordered" evidence="1">
    <location>
        <begin position="1"/>
        <end position="27"/>
    </location>
</feature>
<comment type="caution">
    <text evidence="2">The sequence shown here is derived from an EMBL/GenBank/DDBJ whole genome shotgun (WGS) entry which is preliminary data.</text>
</comment>
<organism evidence="2 3">
    <name type="scientific">Actinokineospora xionganensis</name>
    <dbReference type="NCBI Taxonomy" id="2684470"/>
    <lineage>
        <taxon>Bacteria</taxon>
        <taxon>Bacillati</taxon>
        <taxon>Actinomycetota</taxon>
        <taxon>Actinomycetes</taxon>
        <taxon>Pseudonocardiales</taxon>
        <taxon>Pseudonocardiaceae</taxon>
        <taxon>Actinokineospora</taxon>
    </lineage>
</organism>
<dbReference type="Proteomes" id="UP000734823">
    <property type="component" value="Unassembled WGS sequence"/>
</dbReference>
<dbReference type="RefSeq" id="WP_187218081.1">
    <property type="nucleotide sequence ID" value="NZ_JABVED010000001.1"/>
</dbReference>
<protein>
    <submittedName>
        <fullName evidence="2">Uncharacterized protein</fullName>
    </submittedName>
</protein>
<gene>
    <name evidence="2" type="ORF">GPZ80_02460</name>
</gene>
<sequence>MDPVVSSRTRAVPAIAGPGGRAGTGAGRDQYVRVAPETADLRGVGRPIAAGVDPVAVVEPMNQAEAERASARAELDNTPVANLITAADVYAMVDSLGDIAAALSGTDPDALTNLYRSAQLEVRRENATEAVYVTASVRVNSECVRGGT</sequence>
<keyword evidence="3" id="KW-1185">Reference proteome</keyword>